<sequence>MAVEDFTAYTETDPNSRITVTANKVAWSALQRQESAWVYADKGAAFFDGDFTHILTVNLAAASSGGFLMAWALTNDIDGFRTIDNANGDGLFLGLGAPTGTDETVGIHELDGGLLYSDSYTLVGAMPHTVYVKLVRDESVGTYGTFYAYIYSDAARTTLLDTLSITLHSSKKDYRYIFPCQAWVDDTTLSTTGYTEDLNISLTTTAPSVTTQAATSVDKTTATGNGNITGLGVPVATQYGSVWATHINPTTDDSKTEDVASPPATGAFTSSLTGLVPNTLYYSRAYVTNSVGTFYGAEVTFTTLVDVPVMTTNNPTEVATVTALGHGSIDNNGGSAITQHGVCWALTSNPTTADSKTEEGATTVIGSFSSSMTGLTAGTLYHVRAYAVNTTGTGYGADVTFTTLVAGAPIVVTRSSINVRTTTATGVGNIIDIGGAAVTQHGHCWGTSINPTTADSKTTLGTGAVGAFASDITVLTDGTTYYVRAYATNSFGTAYGNNDIIYPTSVWGATRGHLTVLGEHLAYTSRTGKKKAVLGFDI</sequence>
<dbReference type="SUPFAM" id="SSF49265">
    <property type="entry name" value="Fibronectin type III"/>
    <property type="match status" value="1"/>
</dbReference>
<dbReference type="EMBL" id="LAZR01002995">
    <property type="protein sequence ID" value="KKN23193.1"/>
    <property type="molecule type" value="Genomic_DNA"/>
</dbReference>
<proteinExistence type="predicted"/>
<dbReference type="InterPro" id="IPR013783">
    <property type="entry name" value="Ig-like_fold"/>
</dbReference>
<comment type="caution">
    <text evidence="1">The sequence shown here is derived from an EMBL/GenBank/DDBJ whole genome shotgun (WGS) entry which is preliminary data.</text>
</comment>
<dbReference type="Gene3D" id="2.60.40.10">
    <property type="entry name" value="Immunoglobulins"/>
    <property type="match status" value="1"/>
</dbReference>
<evidence type="ECO:0000313" key="1">
    <source>
        <dbReference type="EMBL" id="KKN23193.1"/>
    </source>
</evidence>
<protein>
    <recommendedName>
        <fullName evidence="2">Fibronectin type-III domain-containing protein</fullName>
    </recommendedName>
</protein>
<dbReference type="AlphaFoldDB" id="A0A0F9S1H8"/>
<gene>
    <name evidence="1" type="ORF">LCGC14_0907360</name>
</gene>
<name>A0A0F9S1H8_9ZZZZ</name>
<evidence type="ECO:0008006" key="2">
    <source>
        <dbReference type="Google" id="ProtNLM"/>
    </source>
</evidence>
<reference evidence="1" key="1">
    <citation type="journal article" date="2015" name="Nature">
        <title>Complex archaea that bridge the gap between prokaryotes and eukaryotes.</title>
        <authorList>
            <person name="Spang A."/>
            <person name="Saw J.H."/>
            <person name="Jorgensen S.L."/>
            <person name="Zaremba-Niedzwiedzka K."/>
            <person name="Martijn J."/>
            <person name="Lind A.E."/>
            <person name="van Eijk R."/>
            <person name="Schleper C."/>
            <person name="Guy L."/>
            <person name="Ettema T.J."/>
        </authorList>
    </citation>
    <scope>NUCLEOTIDE SEQUENCE</scope>
</reference>
<dbReference type="InterPro" id="IPR036116">
    <property type="entry name" value="FN3_sf"/>
</dbReference>
<accession>A0A0F9S1H8</accession>
<organism evidence="1">
    <name type="scientific">marine sediment metagenome</name>
    <dbReference type="NCBI Taxonomy" id="412755"/>
    <lineage>
        <taxon>unclassified sequences</taxon>
        <taxon>metagenomes</taxon>
        <taxon>ecological metagenomes</taxon>
    </lineage>
</organism>